<name>A0A8A6KHT4_9STRA</name>
<proteinExistence type="inferred from homology"/>
<gene>
    <name evidence="2" type="primary">rps2</name>
</gene>
<dbReference type="RefSeq" id="YP_010242156.1">
    <property type="nucleotide sequence ID" value="NC_059933.1"/>
</dbReference>
<keyword evidence="2" id="KW-0496">Mitochondrion</keyword>
<dbReference type="InterPro" id="IPR023591">
    <property type="entry name" value="Ribosomal_uS2_flav_dom_sf"/>
</dbReference>
<dbReference type="AlphaFoldDB" id="A0A8A6KHT4"/>
<dbReference type="PANTHER" id="PTHR12534:SF0">
    <property type="entry name" value="SMALL RIBOSOMAL SUBUNIT PROTEIN US2M"/>
    <property type="match status" value="1"/>
</dbReference>
<dbReference type="GO" id="GO:0006412">
    <property type="term" value="P:translation"/>
    <property type="evidence" value="ECO:0007669"/>
    <property type="project" value="InterPro"/>
</dbReference>
<dbReference type="EMBL" id="MW417226">
    <property type="protein sequence ID" value="QTI83157.1"/>
    <property type="molecule type" value="Genomic_DNA"/>
</dbReference>
<dbReference type="InterPro" id="IPR001865">
    <property type="entry name" value="Ribosomal_uS2"/>
</dbReference>
<protein>
    <submittedName>
        <fullName evidence="2">Ribosomal protein S2</fullName>
    </submittedName>
</protein>
<keyword evidence="2" id="KW-0687">Ribonucleoprotein</keyword>
<reference evidence="2" key="1">
    <citation type="submission" date="2020-12" db="EMBL/GenBank/DDBJ databases">
        <authorList>
            <person name="Xu Q."/>
            <person name="Chen N."/>
        </authorList>
    </citation>
    <scope>NUCLEOTIDE SEQUENCE</scope>
    <source>
        <strain evidence="2">CNS00095</strain>
    </source>
</reference>
<dbReference type="GO" id="GO:0005763">
    <property type="term" value="C:mitochondrial small ribosomal subunit"/>
    <property type="evidence" value="ECO:0007669"/>
    <property type="project" value="TreeGrafter"/>
</dbReference>
<comment type="similarity">
    <text evidence="1">Belongs to the universal ribosomal protein uS2 family.</text>
</comment>
<dbReference type="SUPFAM" id="SSF52313">
    <property type="entry name" value="Ribosomal protein S2"/>
    <property type="match status" value="1"/>
</dbReference>
<dbReference type="PANTHER" id="PTHR12534">
    <property type="entry name" value="30S RIBOSOMAL PROTEIN S2 PROKARYOTIC AND ORGANELLAR"/>
    <property type="match status" value="1"/>
</dbReference>
<dbReference type="InterPro" id="IPR005706">
    <property type="entry name" value="Ribosomal_uS2_bac/mit/plastid"/>
</dbReference>
<sequence>MKLKKIKQKKYKLLKLHLLKSQVYRNNRNDNTFDEHVNKSVEQTELHLKKALKVIYECHLNNFKILFVGLPQTAPTIFEDLLKSTPHFFVPSNLWVNSFFANRVSISRFLNLKKRNLDRKFSLKNINNLLSIRTKPRLVVVFDQDIKTDIVKELATLDIPIILFGTNTSFSTQIPYSVPGNFFFVNKKLTNIVLFLICSIFKNTKSFLTRDSLILPFLSKK</sequence>
<evidence type="ECO:0000313" key="2">
    <source>
        <dbReference type="EMBL" id="QTI83157.1"/>
    </source>
</evidence>
<keyword evidence="2" id="KW-0689">Ribosomal protein</keyword>
<geneLocation type="mitochondrion" evidence="2"/>
<dbReference type="Gene3D" id="3.40.50.10490">
    <property type="entry name" value="Glucose-6-phosphate isomerase like protein, domain 1"/>
    <property type="match status" value="1"/>
</dbReference>
<organism evidence="2">
    <name type="scientific">Minutocellus polymorphus</name>
    <dbReference type="NCBI Taxonomy" id="265543"/>
    <lineage>
        <taxon>Eukaryota</taxon>
        <taxon>Sar</taxon>
        <taxon>Stramenopiles</taxon>
        <taxon>Ochrophyta</taxon>
        <taxon>Bacillariophyta</taxon>
        <taxon>Mediophyceae</taxon>
        <taxon>Cymatosirophycidae</taxon>
        <taxon>Cymatosirales</taxon>
        <taxon>Cymatosiraceae</taxon>
        <taxon>Minutocellus</taxon>
    </lineage>
</organism>
<accession>A0A8A6KHT4</accession>
<dbReference type="GO" id="GO:0003735">
    <property type="term" value="F:structural constituent of ribosome"/>
    <property type="evidence" value="ECO:0007669"/>
    <property type="project" value="InterPro"/>
</dbReference>
<evidence type="ECO:0000256" key="1">
    <source>
        <dbReference type="ARBA" id="ARBA00006242"/>
    </source>
</evidence>
<dbReference type="GeneID" id="69241695"/>
<dbReference type="Pfam" id="PF00318">
    <property type="entry name" value="Ribosomal_S2"/>
    <property type="match status" value="1"/>
</dbReference>